<dbReference type="InterPro" id="IPR050204">
    <property type="entry name" value="AraC_XylS_family_regulators"/>
</dbReference>
<dbReference type="GO" id="GO:0043565">
    <property type="term" value="F:sequence-specific DNA binding"/>
    <property type="evidence" value="ECO:0007669"/>
    <property type="project" value="InterPro"/>
</dbReference>
<dbReference type="RefSeq" id="WP_188444715.1">
    <property type="nucleotide sequence ID" value="NZ_BMCL01000003.1"/>
</dbReference>
<evidence type="ECO:0000313" key="6">
    <source>
        <dbReference type="Proteomes" id="UP000190341"/>
    </source>
</evidence>
<dbReference type="InterPro" id="IPR009057">
    <property type="entry name" value="Homeodomain-like_sf"/>
</dbReference>
<feature type="domain" description="HTH araC/xylS-type" evidence="4">
    <location>
        <begin position="225"/>
        <end position="325"/>
    </location>
</feature>
<evidence type="ECO:0000313" key="5">
    <source>
        <dbReference type="EMBL" id="SKC51821.1"/>
    </source>
</evidence>
<keyword evidence="3" id="KW-0804">Transcription</keyword>
<evidence type="ECO:0000256" key="1">
    <source>
        <dbReference type="ARBA" id="ARBA00023015"/>
    </source>
</evidence>
<dbReference type="SUPFAM" id="SSF46689">
    <property type="entry name" value="Homeodomain-like"/>
    <property type="match status" value="2"/>
</dbReference>
<dbReference type="Gene3D" id="1.10.10.60">
    <property type="entry name" value="Homeodomain-like"/>
    <property type="match status" value="1"/>
</dbReference>
<dbReference type="InterPro" id="IPR018060">
    <property type="entry name" value="HTH_AraC"/>
</dbReference>
<dbReference type="AlphaFoldDB" id="A0A1T5JK88"/>
<dbReference type="SMART" id="SM00342">
    <property type="entry name" value="HTH_ARAC"/>
    <property type="match status" value="1"/>
</dbReference>
<dbReference type="PANTHER" id="PTHR46796:SF12">
    <property type="entry name" value="HTH-TYPE DNA-BINDING TRANSCRIPTIONAL ACTIVATOR EUTR"/>
    <property type="match status" value="1"/>
</dbReference>
<gene>
    <name evidence="5" type="ORF">SAMN06296058_0857</name>
</gene>
<protein>
    <submittedName>
        <fullName evidence="5">AraC-type DNA-binding protein</fullName>
    </submittedName>
</protein>
<reference evidence="5 6" key="1">
    <citation type="submission" date="2017-02" db="EMBL/GenBank/DDBJ databases">
        <authorList>
            <person name="Peterson S.W."/>
        </authorList>
    </citation>
    <scope>NUCLEOTIDE SEQUENCE [LARGE SCALE GENOMIC DNA]</scope>
    <source>
        <strain evidence="5 6">P15</strain>
    </source>
</reference>
<dbReference type="STRING" id="428993.SAMN06296058_0857"/>
<keyword evidence="2 5" id="KW-0238">DNA-binding</keyword>
<evidence type="ECO:0000259" key="4">
    <source>
        <dbReference type="PROSITE" id="PS01124"/>
    </source>
</evidence>
<keyword evidence="6" id="KW-1185">Reference proteome</keyword>
<accession>A0A1T5JK88</accession>
<dbReference type="PANTHER" id="PTHR46796">
    <property type="entry name" value="HTH-TYPE TRANSCRIPTIONAL ACTIVATOR RHAS-RELATED"/>
    <property type="match status" value="1"/>
</dbReference>
<keyword evidence="1" id="KW-0805">Transcription regulation</keyword>
<dbReference type="Pfam" id="PF12833">
    <property type="entry name" value="HTH_18"/>
    <property type="match status" value="1"/>
</dbReference>
<evidence type="ECO:0000256" key="2">
    <source>
        <dbReference type="ARBA" id="ARBA00023125"/>
    </source>
</evidence>
<proteinExistence type="predicted"/>
<organism evidence="5 6">
    <name type="scientific">Pseudoxanthomonas indica</name>
    <dbReference type="NCBI Taxonomy" id="428993"/>
    <lineage>
        <taxon>Bacteria</taxon>
        <taxon>Pseudomonadati</taxon>
        <taxon>Pseudomonadota</taxon>
        <taxon>Gammaproteobacteria</taxon>
        <taxon>Lysobacterales</taxon>
        <taxon>Lysobacteraceae</taxon>
        <taxon>Pseudoxanthomonas</taxon>
    </lineage>
</organism>
<evidence type="ECO:0000256" key="3">
    <source>
        <dbReference type="ARBA" id="ARBA00023163"/>
    </source>
</evidence>
<dbReference type="Proteomes" id="UP000190341">
    <property type="component" value="Unassembled WGS sequence"/>
</dbReference>
<dbReference type="PROSITE" id="PS01124">
    <property type="entry name" value="HTH_ARAC_FAMILY_2"/>
    <property type="match status" value="1"/>
</dbReference>
<dbReference type="GO" id="GO:0003700">
    <property type="term" value="F:DNA-binding transcription factor activity"/>
    <property type="evidence" value="ECO:0007669"/>
    <property type="project" value="InterPro"/>
</dbReference>
<name>A0A1T5JK88_9GAMM</name>
<dbReference type="EMBL" id="FUZV01000001">
    <property type="protein sequence ID" value="SKC51821.1"/>
    <property type="molecule type" value="Genomic_DNA"/>
</dbReference>
<sequence length="333" mass="36716">MDVVTQGKLYQQMLIEGFDADALLGVVKDTRFEQRLLTGGRFQARVQRIEFGGFSLDCGHYSLPVFASGSFGERVVALAVSLESAQPMWANGRQVECGRLMVFAENQELDVRPSPGRWCWCVMLVPRDRVQAEALYRHGRELALPLRGWQMLERAPAQSAYLASHIERALLDAAAWDAATTTCQVAGVGQMLLGAFVDVLAAGLPHRHRRASTPTMPMRHSMLIRRAEAFLDAHAGSDFSVSTLSAAIGVGERQMERIFRSAYGMGPCRWHHVARLNEARRLLRAAPATAHVTDIAGSLGFGHLGRFSGEYRQLFGESPRDTLAGRARLSEAP</sequence>